<feature type="region of interest" description="Disordered" evidence="1">
    <location>
        <begin position="196"/>
        <end position="225"/>
    </location>
</feature>
<dbReference type="HOGENOM" id="CLU_026305_3_1_1"/>
<gene>
    <name evidence="3" type="ORF">SBOR_4314</name>
</gene>
<reference evidence="3 4" key="1">
    <citation type="journal article" date="2014" name="Genome Announc.">
        <title>Draft genome sequence of Sclerotinia borealis, a psychrophilic plant pathogenic fungus.</title>
        <authorList>
            <person name="Mardanov A.V."/>
            <person name="Beletsky A.V."/>
            <person name="Kadnikov V.V."/>
            <person name="Ignatov A.N."/>
            <person name="Ravin N.V."/>
        </authorList>
    </citation>
    <scope>NUCLEOTIDE SEQUENCE [LARGE SCALE GENOMIC DNA]</scope>
    <source>
        <strain evidence="4">F-4157</strain>
    </source>
</reference>
<feature type="compositionally biased region" description="Low complexity" evidence="1">
    <location>
        <begin position="204"/>
        <end position="225"/>
    </location>
</feature>
<dbReference type="EMBL" id="AYSA01000194">
    <property type="protein sequence ID" value="ESZ95287.1"/>
    <property type="molecule type" value="Genomic_DNA"/>
</dbReference>
<evidence type="ECO:0000313" key="4">
    <source>
        <dbReference type="Proteomes" id="UP000019487"/>
    </source>
</evidence>
<comment type="caution">
    <text evidence="3">The sequence shown here is derived from an EMBL/GenBank/DDBJ whole genome shotgun (WGS) entry which is preliminary data.</text>
</comment>
<proteinExistence type="predicted"/>
<name>W9CEW3_SCLBF</name>
<evidence type="ECO:0000256" key="1">
    <source>
        <dbReference type="SAM" id="MobiDB-lite"/>
    </source>
</evidence>
<organism evidence="3 4">
    <name type="scientific">Sclerotinia borealis (strain F-4128)</name>
    <dbReference type="NCBI Taxonomy" id="1432307"/>
    <lineage>
        <taxon>Eukaryota</taxon>
        <taxon>Fungi</taxon>
        <taxon>Dikarya</taxon>
        <taxon>Ascomycota</taxon>
        <taxon>Pezizomycotina</taxon>
        <taxon>Leotiomycetes</taxon>
        <taxon>Helotiales</taxon>
        <taxon>Sclerotiniaceae</taxon>
        <taxon>Sclerotinia</taxon>
    </lineage>
</organism>
<dbReference type="OrthoDB" id="3565018at2759"/>
<dbReference type="InterPro" id="IPR056002">
    <property type="entry name" value="DUF7580"/>
</dbReference>
<protein>
    <recommendedName>
        <fullName evidence="2">DUF7580 domain-containing protein</fullName>
    </recommendedName>
</protein>
<dbReference type="Pfam" id="PF24476">
    <property type="entry name" value="DUF7580"/>
    <property type="match status" value="1"/>
</dbReference>
<dbReference type="STRING" id="1432307.W9CEW3"/>
<feature type="domain" description="DUF7580" evidence="2">
    <location>
        <begin position="303"/>
        <end position="544"/>
    </location>
</feature>
<dbReference type="Proteomes" id="UP000019487">
    <property type="component" value="Unassembled WGS sequence"/>
</dbReference>
<evidence type="ECO:0000313" key="3">
    <source>
        <dbReference type="EMBL" id="ESZ95287.1"/>
    </source>
</evidence>
<accession>W9CEW3</accession>
<dbReference type="PANTHER" id="PTHR35186:SF4">
    <property type="entry name" value="PRION-INHIBITION AND PROPAGATION HELO DOMAIN-CONTAINING PROTEIN"/>
    <property type="match status" value="1"/>
</dbReference>
<dbReference type="PANTHER" id="PTHR35186">
    <property type="entry name" value="ANK_REP_REGION DOMAIN-CONTAINING PROTEIN"/>
    <property type="match status" value="1"/>
</dbReference>
<dbReference type="AlphaFoldDB" id="W9CEW3"/>
<keyword evidence="4" id="KW-1185">Reference proteome</keyword>
<sequence>MNDLMAELQSLLSSKDGKSDWVNEGAGGWDYQLKRIRHSFSKKGTKAVEALEKHNRKLRELLDSNDKLDSMKSVRKDTAWANIFDCIRRHAKGLHTAIKDGWKCDCREPHIVALRLQQRTTGDWSSFNVSFEYPKNMRTIALTPHKRRELIVNVKLAGTQHNDQPNILLHPSVAEAGCKNLRRDFESKAYPGANIATRPILRPSSPSSSTISQTSFTGSVSSCQSQSHTSVSTNVAIEESHVKRLLSGLKLKAKKSVQIHDLYEPILPTSTVPTIELSIHATSAASPTPSILLSPPAKSLNDVKIDDLCKTVYKSSGISETYLGYLPDEHQNYHEFRCLDDNSASPAFHKEQFVSLETILSNTRPFPPLNRHERYKIACILASSLLQLQNAPWLASNLQKNKILFPCDWNAHKIMIDEPYLPYSFFSSKCQFKPLGHMPNENNTTTVKQSLHDLGIVLLELCFGQRIEEQAIRQNFLVDGKEHANTNYLTALDWADAVCEQEPALEHVIKCCMFCIFEEKANWDNPRFTQAVYASVVEPLEKIISSWASVS</sequence>
<evidence type="ECO:0000259" key="2">
    <source>
        <dbReference type="Pfam" id="PF24476"/>
    </source>
</evidence>